<proteinExistence type="predicted"/>
<gene>
    <name evidence="4" type="ORF">NC799_15675</name>
</gene>
<dbReference type="EMBL" id="JAMQKC010000024">
    <property type="protein sequence ID" value="MDC3418327.1"/>
    <property type="molecule type" value="Genomic_DNA"/>
</dbReference>
<dbReference type="PROSITE" id="PS51272">
    <property type="entry name" value="SLH"/>
    <property type="match status" value="1"/>
</dbReference>
<evidence type="ECO:0000313" key="5">
    <source>
        <dbReference type="Proteomes" id="UP001145069"/>
    </source>
</evidence>
<evidence type="ECO:0000256" key="2">
    <source>
        <dbReference type="SAM" id="SignalP"/>
    </source>
</evidence>
<reference evidence="4" key="1">
    <citation type="submission" date="2022-06" db="EMBL/GenBank/DDBJ databases">
        <title>Aquibacillus sp. a new bacterium isolated from soil saline samples.</title>
        <authorList>
            <person name="Galisteo C."/>
            <person name="De La Haba R."/>
            <person name="Sanchez-Porro C."/>
            <person name="Ventosa A."/>
        </authorList>
    </citation>
    <scope>NUCLEOTIDE SEQUENCE</scope>
    <source>
        <strain evidence="4">3ASR75-54</strain>
    </source>
</reference>
<dbReference type="Gene3D" id="3.30.200.270">
    <property type="match status" value="1"/>
</dbReference>
<evidence type="ECO:0000259" key="3">
    <source>
        <dbReference type="PROSITE" id="PS51272"/>
    </source>
</evidence>
<feature type="signal peptide" evidence="2">
    <location>
        <begin position="1"/>
        <end position="20"/>
    </location>
</feature>
<dbReference type="Pfam" id="PF00395">
    <property type="entry name" value="SLH"/>
    <property type="match status" value="1"/>
</dbReference>
<dbReference type="Proteomes" id="UP001145069">
    <property type="component" value="Unassembled WGS sequence"/>
</dbReference>
<comment type="caution">
    <text evidence="4">The sequence shown here is derived from an EMBL/GenBank/DDBJ whole genome shotgun (WGS) entry which is preliminary data.</text>
</comment>
<keyword evidence="1 2" id="KW-0732">Signal</keyword>
<dbReference type="AlphaFoldDB" id="A0A9X4AFS5"/>
<evidence type="ECO:0000256" key="1">
    <source>
        <dbReference type="ARBA" id="ARBA00022729"/>
    </source>
</evidence>
<keyword evidence="5" id="KW-1185">Reference proteome</keyword>
<protein>
    <submittedName>
        <fullName evidence="4">S-layer homology domain-containing protein</fullName>
    </submittedName>
</protein>
<sequence length="561" mass="61977">MKNGWKVAIGSAGISLALMAGPITISASDSNENVHVNLNGIEVNSNANQIIDDIVFTDVKAYTTLLSESYQWDPDQKTVTVRGKNIEAVVKDDVVLASVQELANATGAEKVIWDEDNLTTNVLDLPEGAVQITPSVPGMGEHWANPNNMPVGPIYGVNNGKLIFIEQMLKQEDFASGKSFENIPGMQGLPSLSVDHTDIEFQPNGHEGLEDAHYDLHNYFVSHEEHQNIGKQFLQMEEIKQELKKYNTVRSAEAAGYVKLTDFVPQMGYHYMNPNAVGTDMPNTLLYAPVNGRLTLVAAEWGTPDPEAKSPIDDTSFGLVHKASAHYTDGTELEIADPNDAPRTNPETGASFEEWHPALYGMHLWFIDNPDGPFADMNSALESTMLTYDDFKANQNWSDDMLWAIQQGLIKGYVNQKNPNTGQTGNWLNPNENLTEAQMLSVLFSYTNPAELLTTEADDFWASVPYQLATKYEVQNTGTASAPVTRGDFAQALATLHFGKQVSLDKAVSFMYQSDLSNGYADDDGNYPKTFASFGVDNTLKRNQIATFLKRYDDFVKNAQK</sequence>
<evidence type="ECO:0000313" key="4">
    <source>
        <dbReference type="EMBL" id="MDC3418327.1"/>
    </source>
</evidence>
<name>A0A9X4AFS5_9BACI</name>
<accession>A0A9X4AFS5</accession>
<dbReference type="InterPro" id="IPR001119">
    <property type="entry name" value="SLH_dom"/>
</dbReference>
<feature type="chain" id="PRO_5040724652" evidence="2">
    <location>
        <begin position="21"/>
        <end position="561"/>
    </location>
</feature>
<dbReference type="RefSeq" id="WP_272447390.1">
    <property type="nucleotide sequence ID" value="NZ_JAMQKC010000024.1"/>
</dbReference>
<feature type="domain" description="SLH" evidence="3">
    <location>
        <begin position="384"/>
        <end position="457"/>
    </location>
</feature>
<organism evidence="4 5">
    <name type="scientific">Aquibacillus salsiterrae</name>
    <dbReference type="NCBI Taxonomy" id="2950439"/>
    <lineage>
        <taxon>Bacteria</taxon>
        <taxon>Bacillati</taxon>
        <taxon>Bacillota</taxon>
        <taxon>Bacilli</taxon>
        <taxon>Bacillales</taxon>
        <taxon>Bacillaceae</taxon>
        <taxon>Aquibacillus</taxon>
    </lineage>
</organism>